<sequence length="231" mass="24147">MLTPLQLLRRSIGTLAGLGALACCLTLLYLASHVVMGIGGSCGSGGPYEIVTPCPDGIGWIVPVSIFGGIAGLGVYAWSTLPVGPRLTFLAWPALFLSLGYAFLDSALNVADGVDWGFMVCAVLFILMGGVPLLFLANRDAFLRVFWGPEPSPVPSRPSPIPGRAFPIPRGTFPAPVRPSAPARTPAPPPPPAANDLVGELERLAALHQAGRLDDAEYAQAKKHLLNGTTS</sequence>
<comment type="caution">
    <text evidence="3">The sequence shown here is derived from an EMBL/GenBank/DDBJ whole genome shotgun (WGS) entry which is preliminary data.</text>
</comment>
<keyword evidence="2" id="KW-1133">Transmembrane helix</keyword>
<evidence type="ECO:0000313" key="4">
    <source>
        <dbReference type="Proteomes" id="UP001551675"/>
    </source>
</evidence>
<keyword evidence="2" id="KW-0812">Transmembrane</keyword>
<accession>A0ABV3GPB7</accession>
<reference evidence="3 4" key="1">
    <citation type="submission" date="2024-06" db="EMBL/GenBank/DDBJ databases">
        <title>The Natural Products Discovery Center: Release of the First 8490 Sequenced Strains for Exploring Actinobacteria Biosynthetic Diversity.</title>
        <authorList>
            <person name="Kalkreuter E."/>
            <person name="Kautsar S.A."/>
            <person name="Yang D."/>
            <person name="Bader C.D."/>
            <person name="Teijaro C.N."/>
            <person name="Fluegel L."/>
            <person name="Davis C.M."/>
            <person name="Simpson J.R."/>
            <person name="Lauterbach L."/>
            <person name="Steele A.D."/>
            <person name="Gui C."/>
            <person name="Meng S."/>
            <person name="Li G."/>
            <person name="Viehrig K."/>
            <person name="Ye F."/>
            <person name="Su P."/>
            <person name="Kiefer A.F."/>
            <person name="Nichols A."/>
            <person name="Cepeda A.J."/>
            <person name="Yan W."/>
            <person name="Fan B."/>
            <person name="Jiang Y."/>
            <person name="Adhikari A."/>
            <person name="Zheng C.-J."/>
            <person name="Schuster L."/>
            <person name="Cowan T.M."/>
            <person name="Smanski M.J."/>
            <person name="Chevrette M.G."/>
            <person name="De Carvalho L.P.S."/>
            <person name="Shen B."/>
        </authorList>
    </citation>
    <scope>NUCLEOTIDE SEQUENCE [LARGE SCALE GENOMIC DNA]</scope>
    <source>
        <strain evidence="3 4">NPDC050100</strain>
    </source>
</reference>
<keyword evidence="2" id="KW-0472">Membrane</keyword>
<evidence type="ECO:0000256" key="2">
    <source>
        <dbReference type="SAM" id="Phobius"/>
    </source>
</evidence>
<feature type="transmembrane region" description="Helical" evidence="2">
    <location>
        <begin position="116"/>
        <end position="137"/>
    </location>
</feature>
<feature type="transmembrane region" description="Helical" evidence="2">
    <location>
        <begin position="87"/>
        <end position="104"/>
    </location>
</feature>
<gene>
    <name evidence="3" type="ORF">AB0I59_33075</name>
</gene>
<dbReference type="EMBL" id="JBFALK010000022">
    <property type="protein sequence ID" value="MEV0973460.1"/>
    <property type="molecule type" value="Genomic_DNA"/>
</dbReference>
<proteinExistence type="predicted"/>
<keyword evidence="4" id="KW-1185">Reference proteome</keyword>
<organism evidence="3 4">
    <name type="scientific">Microtetraspora glauca</name>
    <dbReference type="NCBI Taxonomy" id="1996"/>
    <lineage>
        <taxon>Bacteria</taxon>
        <taxon>Bacillati</taxon>
        <taxon>Actinomycetota</taxon>
        <taxon>Actinomycetes</taxon>
        <taxon>Streptosporangiales</taxon>
        <taxon>Streptosporangiaceae</taxon>
        <taxon>Microtetraspora</taxon>
    </lineage>
</organism>
<feature type="region of interest" description="Disordered" evidence="1">
    <location>
        <begin position="177"/>
        <end position="198"/>
    </location>
</feature>
<evidence type="ECO:0000256" key="1">
    <source>
        <dbReference type="SAM" id="MobiDB-lite"/>
    </source>
</evidence>
<feature type="transmembrane region" description="Helical" evidence="2">
    <location>
        <begin position="12"/>
        <end position="38"/>
    </location>
</feature>
<evidence type="ECO:0000313" key="3">
    <source>
        <dbReference type="EMBL" id="MEV0973460.1"/>
    </source>
</evidence>
<protein>
    <recommendedName>
        <fullName evidence="5">SHOCT domain-containing protein</fullName>
    </recommendedName>
</protein>
<name>A0ABV3GPB7_MICGL</name>
<evidence type="ECO:0008006" key="5">
    <source>
        <dbReference type="Google" id="ProtNLM"/>
    </source>
</evidence>
<feature type="transmembrane region" description="Helical" evidence="2">
    <location>
        <begin position="58"/>
        <end position="78"/>
    </location>
</feature>
<dbReference type="Proteomes" id="UP001551675">
    <property type="component" value="Unassembled WGS sequence"/>
</dbReference>
<dbReference type="RefSeq" id="WP_061260575.1">
    <property type="nucleotide sequence ID" value="NZ_JBFALK010000022.1"/>
</dbReference>